<dbReference type="PANTHER" id="PTHR43301">
    <property type="entry name" value="ARABINAN ENDO-1,5-ALPHA-L-ARABINOSIDASE"/>
    <property type="match status" value="1"/>
</dbReference>
<dbReference type="InterPro" id="IPR006710">
    <property type="entry name" value="Glyco_hydro_43"/>
</dbReference>
<feature type="site" description="Important for catalytic activity, responsible for pKa modulation of the active site Glu and correct orientation of both the proton donor and substrate" evidence="6">
    <location>
        <position position="180"/>
    </location>
</feature>
<dbReference type="GO" id="GO:0005975">
    <property type="term" value="P:carbohydrate metabolic process"/>
    <property type="evidence" value="ECO:0007669"/>
    <property type="project" value="InterPro"/>
</dbReference>
<evidence type="ECO:0000256" key="7">
    <source>
        <dbReference type="SAM" id="MobiDB-lite"/>
    </source>
</evidence>
<comment type="pathway">
    <text evidence="1">Glycan metabolism; L-arabinan degradation.</text>
</comment>
<sequence length="608" mass="64766">MRRLLALTLVLAALIVPSGAIAADTPAPTYTNPVSADFGRNFADPSVIRGRDGYWYGYATNGRRTADDQRHLMMIARSADLVHWEYVGDVFTEETMPTYDGRPATASRQFWAPSIEYFGGRYLLYYSYVVNDGADQAFRAIGVATADSPAGPWTDSGSYVTGPETWEPRPGTTAWRNVIDPDVFTTPDGRRYLYYGSVLGGVRVVELSADGLHAVGERVELTQENRYEAAYVVNRGGWYYLFLSVIGGCCAGPASAYPVVVARSRSPLGPFLDRDGHPVGGRYGGGTPVQVPNGNQWTSPGHNAVATDLSGQDWLVTHGIDRAAPYVAGTENARGLLISRLDWIDGWPVANAGRGLPDGPAPAPVNTSFVSDAFEQGTNDSWEPVAGWSTRTGPAGGHLHAGAAGVMSSVAPADGDLRGRVSVRLGAADRAGLILAAHDNGGGIRAVIDAGRRALVLQARAGSRMVRAEAPLPAGFRYDDWHQLTVDRRGNRLHAEVDDAGLYDPVAQAELTVPAGLDAGPVALVADGNGADLADFDDVSVARLYRPVTERVPDPAAGSGRSGVQRRLRPSARRDVALGPDAHGDGRRRHADVARADPDPDRPAAEAR</sequence>
<accession>A0A7X5VC36</accession>
<name>A0A7X5VC36_9ACTN</name>
<dbReference type="CDD" id="cd18616">
    <property type="entry name" value="GH43_ABN-like"/>
    <property type="match status" value="1"/>
</dbReference>
<dbReference type="InterPro" id="IPR050727">
    <property type="entry name" value="GH43_arabinanases"/>
</dbReference>
<evidence type="ECO:0000256" key="2">
    <source>
        <dbReference type="ARBA" id="ARBA00009865"/>
    </source>
</evidence>
<dbReference type="GO" id="GO:0004553">
    <property type="term" value="F:hydrolase activity, hydrolyzing O-glycosyl compounds"/>
    <property type="evidence" value="ECO:0007669"/>
    <property type="project" value="InterPro"/>
</dbReference>
<evidence type="ECO:0000256" key="3">
    <source>
        <dbReference type="ARBA" id="ARBA00022801"/>
    </source>
</evidence>
<dbReference type="PANTHER" id="PTHR43301:SF3">
    <property type="entry name" value="ARABINAN ENDO-1,5-ALPHA-L-ARABINOSIDASE A-RELATED"/>
    <property type="match status" value="1"/>
</dbReference>
<feature type="active site" description="Proton acceptor" evidence="5">
    <location>
        <position position="44"/>
    </location>
</feature>
<proteinExistence type="inferred from homology"/>
<keyword evidence="10" id="KW-1185">Reference proteome</keyword>
<feature type="region of interest" description="Disordered" evidence="7">
    <location>
        <begin position="551"/>
        <end position="608"/>
    </location>
</feature>
<feature type="compositionally biased region" description="Basic and acidic residues" evidence="7">
    <location>
        <begin position="591"/>
        <end position="608"/>
    </location>
</feature>
<dbReference type="Gene3D" id="2.115.10.20">
    <property type="entry name" value="Glycosyl hydrolase domain, family 43"/>
    <property type="match status" value="1"/>
</dbReference>
<keyword evidence="4" id="KW-0326">Glycosidase</keyword>
<evidence type="ECO:0000256" key="6">
    <source>
        <dbReference type="PIRSR" id="PIRSR606710-2"/>
    </source>
</evidence>
<evidence type="ECO:0000256" key="4">
    <source>
        <dbReference type="ARBA" id="ARBA00023295"/>
    </source>
</evidence>
<dbReference type="AlphaFoldDB" id="A0A7X5VC36"/>
<evidence type="ECO:0008006" key="11">
    <source>
        <dbReference type="Google" id="ProtNLM"/>
    </source>
</evidence>
<keyword evidence="8" id="KW-0732">Signal</keyword>
<evidence type="ECO:0000313" key="10">
    <source>
        <dbReference type="Proteomes" id="UP000555407"/>
    </source>
</evidence>
<reference evidence="9 10" key="1">
    <citation type="submission" date="2020-03" db="EMBL/GenBank/DDBJ databases">
        <title>Sequencing the genomes of 1000 actinobacteria strains.</title>
        <authorList>
            <person name="Klenk H.-P."/>
        </authorList>
    </citation>
    <scope>NUCLEOTIDE SEQUENCE [LARGE SCALE GENOMIC DNA]</scope>
    <source>
        <strain evidence="9 10">DSM 45490</strain>
    </source>
</reference>
<evidence type="ECO:0000313" key="9">
    <source>
        <dbReference type="EMBL" id="NIK58485.1"/>
    </source>
</evidence>
<feature type="signal peptide" evidence="8">
    <location>
        <begin position="1"/>
        <end position="22"/>
    </location>
</feature>
<comment type="caution">
    <text evidence="9">The sequence shown here is derived from an EMBL/GenBank/DDBJ whole genome shotgun (WGS) entry which is preliminary data.</text>
</comment>
<keyword evidence="3" id="KW-0378">Hydrolase</keyword>
<dbReference type="EMBL" id="JAASRO010000001">
    <property type="protein sequence ID" value="NIK58485.1"/>
    <property type="molecule type" value="Genomic_DNA"/>
</dbReference>
<evidence type="ECO:0000256" key="8">
    <source>
        <dbReference type="SAM" id="SignalP"/>
    </source>
</evidence>
<comment type="similarity">
    <text evidence="2">Belongs to the glycosyl hydrolase 43 family.</text>
</comment>
<dbReference type="Gene3D" id="2.60.120.560">
    <property type="entry name" value="Exo-inulinase, domain 1"/>
    <property type="match status" value="1"/>
</dbReference>
<organism evidence="9 10">
    <name type="scientific">Kribbella shirazensis</name>
    <dbReference type="NCBI Taxonomy" id="1105143"/>
    <lineage>
        <taxon>Bacteria</taxon>
        <taxon>Bacillati</taxon>
        <taxon>Actinomycetota</taxon>
        <taxon>Actinomycetes</taxon>
        <taxon>Propionibacteriales</taxon>
        <taxon>Kribbellaceae</taxon>
        <taxon>Kribbella</taxon>
    </lineage>
</organism>
<protein>
    <recommendedName>
        <fullName evidence="11">Arabinan endo-1,5-alpha-L-arabinosidase</fullName>
    </recommendedName>
</protein>
<evidence type="ECO:0000256" key="1">
    <source>
        <dbReference type="ARBA" id="ARBA00004834"/>
    </source>
</evidence>
<dbReference type="SUPFAM" id="SSF75005">
    <property type="entry name" value="Arabinanase/levansucrase/invertase"/>
    <property type="match status" value="1"/>
</dbReference>
<dbReference type="Proteomes" id="UP000555407">
    <property type="component" value="Unassembled WGS sequence"/>
</dbReference>
<dbReference type="InterPro" id="IPR023296">
    <property type="entry name" value="Glyco_hydro_beta-prop_sf"/>
</dbReference>
<dbReference type="Pfam" id="PF04616">
    <property type="entry name" value="Glyco_hydro_43"/>
    <property type="match status" value="1"/>
</dbReference>
<feature type="active site" description="Proton donor" evidence="5">
    <location>
        <position position="228"/>
    </location>
</feature>
<gene>
    <name evidence="9" type="ORF">BJY22_004202</name>
</gene>
<evidence type="ECO:0000256" key="5">
    <source>
        <dbReference type="PIRSR" id="PIRSR606710-1"/>
    </source>
</evidence>
<feature type="chain" id="PRO_5030887267" description="Arabinan endo-1,5-alpha-L-arabinosidase" evidence="8">
    <location>
        <begin position="23"/>
        <end position="608"/>
    </location>
</feature>